<dbReference type="GO" id="GO:0032993">
    <property type="term" value="C:protein-DNA complex"/>
    <property type="evidence" value="ECO:0007669"/>
    <property type="project" value="TreeGrafter"/>
</dbReference>
<dbReference type="PANTHER" id="PTHR30346:SF0">
    <property type="entry name" value="HCA OPERON TRANSCRIPTIONAL ACTIVATOR HCAR"/>
    <property type="match status" value="1"/>
</dbReference>
<accession>A0A238Y165</accession>
<protein>
    <submittedName>
        <fullName evidence="6">DNA-binding transcriptional regulator, LysR family</fullName>
    </submittedName>
</protein>
<name>A0A238Y165_9PSEU</name>
<sequence>MTLDLDRLEQLIAVAEEGSVTRAATRLHLSQQALSTSLRNLEREVGVELLDRGGTGIRVLPAGEALIADGRVLRGLARSALDRARRIGRGEPDVLRLGHTPAVTGEELGTLLHTARTLHPHLSIEPHQEYPGTLLDRLLDGGLDLGLCRAMRPVQGLARTTLAWHRLRIAVSAEHPLATRDSVAFADIAEHTIVVWGRPGTSGYTDLLVDTCRRAGFEPRVQRTELQGVPPATAVVGTGHIAFVTSQAGPAAGGAAHVITLTPPTHVPLVAVWPDHAGSPAREAFLEAVAEHDADRGPANG</sequence>
<dbReference type="RefSeq" id="WP_089302012.1">
    <property type="nucleotide sequence ID" value="NZ_FZNW01000013.1"/>
</dbReference>
<organism evidence="6 7">
    <name type="scientific">Haloechinothrix alba</name>
    <dbReference type="NCBI Taxonomy" id="664784"/>
    <lineage>
        <taxon>Bacteria</taxon>
        <taxon>Bacillati</taxon>
        <taxon>Actinomycetota</taxon>
        <taxon>Actinomycetes</taxon>
        <taxon>Pseudonocardiales</taxon>
        <taxon>Pseudonocardiaceae</taxon>
        <taxon>Haloechinothrix</taxon>
    </lineage>
</organism>
<dbReference type="GO" id="GO:0003677">
    <property type="term" value="F:DNA binding"/>
    <property type="evidence" value="ECO:0007669"/>
    <property type="project" value="UniProtKB-KW"/>
</dbReference>
<dbReference type="EMBL" id="FZNW01000013">
    <property type="protein sequence ID" value="SNR65046.1"/>
    <property type="molecule type" value="Genomic_DNA"/>
</dbReference>
<dbReference type="Proteomes" id="UP000198348">
    <property type="component" value="Unassembled WGS sequence"/>
</dbReference>
<reference evidence="6 7" key="1">
    <citation type="submission" date="2017-06" db="EMBL/GenBank/DDBJ databases">
        <authorList>
            <person name="Kim H.J."/>
            <person name="Triplett B.A."/>
        </authorList>
    </citation>
    <scope>NUCLEOTIDE SEQUENCE [LARGE SCALE GENOMIC DNA]</scope>
    <source>
        <strain evidence="6 7">DSM 45207</strain>
    </source>
</reference>
<keyword evidence="3 6" id="KW-0238">DNA-binding</keyword>
<dbReference type="PANTHER" id="PTHR30346">
    <property type="entry name" value="TRANSCRIPTIONAL DUAL REGULATOR HCAR-RELATED"/>
    <property type="match status" value="1"/>
</dbReference>
<evidence type="ECO:0000256" key="3">
    <source>
        <dbReference type="ARBA" id="ARBA00023125"/>
    </source>
</evidence>
<dbReference type="Pfam" id="PF00126">
    <property type="entry name" value="HTH_1"/>
    <property type="match status" value="1"/>
</dbReference>
<evidence type="ECO:0000256" key="1">
    <source>
        <dbReference type="ARBA" id="ARBA00009437"/>
    </source>
</evidence>
<dbReference type="InterPro" id="IPR005119">
    <property type="entry name" value="LysR_subst-bd"/>
</dbReference>
<feature type="domain" description="HTH lysR-type" evidence="5">
    <location>
        <begin position="3"/>
        <end position="60"/>
    </location>
</feature>
<evidence type="ECO:0000313" key="7">
    <source>
        <dbReference type="Proteomes" id="UP000198348"/>
    </source>
</evidence>
<dbReference type="Gene3D" id="3.40.190.10">
    <property type="entry name" value="Periplasmic binding protein-like II"/>
    <property type="match status" value="2"/>
</dbReference>
<keyword evidence="2" id="KW-0805">Transcription regulation</keyword>
<dbReference type="Pfam" id="PF03466">
    <property type="entry name" value="LysR_substrate"/>
    <property type="match status" value="1"/>
</dbReference>
<evidence type="ECO:0000313" key="6">
    <source>
        <dbReference type="EMBL" id="SNR65046.1"/>
    </source>
</evidence>
<dbReference type="InterPro" id="IPR036390">
    <property type="entry name" value="WH_DNA-bd_sf"/>
</dbReference>
<dbReference type="GO" id="GO:0003700">
    <property type="term" value="F:DNA-binding transcription factor activity"/>
    <property type="evidence" value="ECO:0007669"/>
    <property type="project" value="InterPro"/>
</dbReference>
<comment type="similarity">
    <text evidence="1">Belongs to the LysR transcriptional regulatory family.</text>
</comment>
<gene>
    <name evidence="6" type="ORF">SAMN06265360_11356</name>
</gene>
<dbReference type="SUPFAM" id="SSF53850">
    <property type="entry name" value="Periplasmic binding protein-like II"/>
    <property type="match status" value="1"/>
</dbReference>
<dbReference type="InterPro" id="IPR000847">
    <property type="entry name" value="LysR_HTH_N"/>
</dbReference>
<keyword evidence="7" id="KW-1185">Reference proteome</keyword>
<evidence type="ECO:0000256" key="4">
    <source>
        <dbReference type="ARBA" id="ARBA00023163"/>
    </source>
</evidence>
<dbReference type="Gene3D" id="1.10.10.10">
    <property type="entry name" value="Winged helix-like DNA-binding domain superfamily/Winged helix DNA-binding domain"/>
    <property type="match status" value="1"/>
</dbReference>
<dbReference type="OrthoDB" id="3176554at2"/>
<keyword evidence="4" id="KW-0804">Transcription</keyword>
<dbReference type="InterPro" id="IPR036388">
    <property type="entry name" value="WH-like_DNA-bd_sf"/>
</dbReference>
<dbReference type="AlphaFoldDB" id="A0A238Y165"/>
<evidence type="ECO:0000256" key="2">
    <source>
        <dbReference type="ARBA" id="ARBA00023015"/>
    </source>
</evidence>
<dbReference type="SUPFAM" id="SSF46785">
    <property type="entry name" value="Winged helix' DNA-binding domain"/>
    <property type="match status" value="1"/>
</dbReference>
<dbReference type="PROSITE" id="PS50931">
    <property type="entry name" value="HTH_LYSR"/>
    <property type="match status" value="1"/>
</dbReference>
<proteinExistence type="inferred from homology"/>
<dbReference type="PRINTS" id="PR00039">
    <property type="entry name" value="HTHLYSR"/>
</dbReference>
<evidence type="ECO:0000259" key="5">
    <source>
        <dbReference type="PROSITE" id="PS50931"/>
    </source>
</evidence>